<dbReference type="EMBL" id="MT142909">
    <property type="protein sequence ID" value="QJA90385.1"/>
    <property type="molecule type" value="Genomic_DNA"/>
</dbReference>
<reference evidence="2" key="1">
    <citation type="submission" date="2020-03" db="EMBL/GenBank/DDBJ databases">
        <title>The deep terrestrial virosphere.</title>
        <authorList>
            <person name="Holmfeldt K."/>
            <person name="Nilsson E."/>
            <person name="Simone D."/>
            <person name="Lopez-Fernandez M."/>
            <person name="Wu X."/>
            <person name="de Brujin I."/>
            <person name="Lundin D."/>
            <person name="Andersson A."/>
            <person name="Bertilsson S."/>
            <person name="Dopson M."/>
        </authorList>
    </citation>
    <scope>NUCLEOTIDE SEQUENCE</scope>
    <source>
        <strain evidence="2">MM415B02381</strain>
    </source>
</reference>
<dbReference type="GO" id="GO:0032259">
    <property type="term" value="P:methylation"/>
    <property type="evidence" value="ECO:0007669"/>
    <property type="project" value="UniProtKB-KW"/>
</dbReference>
<dbReference type="CDD" id="cd02440">
    <property type="entry name" value="AdoMet_MTases"/>
    <property type="match status" value="1"/>
</dbReference>
<dbReference type="InterPro" id="IPR041698">
    <property type="entry name" value="Methyltransf_25"/>
</dbReference>
<dbReference type="Gene3D" id="3.40.50.150">
    <property type="entry name" value="Vaccinia Virus protein VP39"/>
    <property type="match status" value="1"/>
</dbReference>
<evidence type="ECO:0000259" key="1">
    <source>
        <dbReference type="Pfam" id="PF13649"/>
    </source>
</evidence>
<organism evidence="2">
    <name type="scientific">viral metagenome</name>
    <dbReference type="NCBI Taxonomy" id="1070528"/>
    <lineage>
        <taxon>unclassified sequences</taxon>
        <taxon>metagenomes</taxon>
        <taxon>organismal metagenomes</taxon>
    </lineage>
</organism>
<dbReference type="Pfam" id="PF13649">
    <property type="entry name" value="Methyltransf_25"/>
    <property type="match status" value="1"/>
</dbReference>
<dbReference type="SUPFAM" id="SSF53335">
    <property type="entry name" value="S-adenosyl-L-methionine-dependent methyltransferases"/>
    <property type="match status" value="1"/>
</dbReference>
<sequence length="204" mass="23603">MIGTYPVLEITERDLKQRNLRWRKFEGEIEKPTQLETYQKPEQQRRLRWLVNHCKGTGDILEIGCSWGYVLNAVGGRCGVDISGKAIDVAMRTYPLKNWLVSDVTRGLPFENGQYKVVLLTEILEHLKWENVKPAVFEALRITSGKVLITLPLRPTADCALCFKHRWLVDWKKISHVWSWVLPLGYGVTTEADPDFIYMEIVKC</sequence>
<proteinExistence type="predicted"/>
<protein>
    <submittedName>
        <fullName evidence="2">Putative methyltransferase</fullName>
    </submittedName>
</protein>
<name>A0A6M3LB47_9ZZZZ</name>
<accession>A0A6M3LB47</accession>
<keyword evidence="2" id="KW-0489">Methyltransferase</keyword>
<evidence type="ECO:0000313" key="2">
    <source>
        <dbReference type="EMBL" id="QJA90385.1"/>
    </source>
</evidence>
<feature type="domain" description="Methyltransferase" evidence="1">
    <location>
        <begin position="60"/>
        <end position="142"/>
    </location>
</feature>
<keyword evidence="2" id="KW-0808">Transferase</keyword>
<dbReference type="InterPro" id="IPR029063">
    <property type="entry name" value="SAM-dependent_MTases_sf"/>
</dbReference>
<dbReference type="GO" id="GO:0008168">
    <property type="term" value="F:methyltransferase activity"/>
    <property type="evidence" value="ECO:0007669"/>
    <property type="project" value="UniProtKB-KW"/>
</dbReference>
<dbReference type="AlphaFoldDB" id="A0A6M3LB47"/>
<gene>
    <name evidence="2" type="ORF">MM415B02381_0011</name>
</gene>